<keyword evidence="2" id="KW-1185">Reference proteome</keyword>
<gene>
    <name evidence="1" type="ORF">PB1_10384</name>
</gene>
<accession>I3DUQ0</accession>
<dbReference type="STRING" id="997296.PB1_10384"/>
<sequence>MFEIWLQTKVEINLSLNGKNTKKGIANKPRTIFKFYQLFFCVKLVLERM</sequence>
<protein>
    <submittedName>
        <fullName evidence="1">Uncharacterized protein</fullName>
    </submittedName>
</protein>
<proteinExistence type="predicted"/>
<dbReference type="Proteomes" id="UP000010523">
    <property type="component" value="Unassembled WGS sequence"/>
</dbReference>
<evidence type="ECO:0000313" key="2">
    <source>
        <dbReference type="Proteomes" id="UP000010523"/>
    </source>
</evidence>
<dbReference type="AlphaFoldDB" id="I3DUQ0"/>
<evidence type="ECO:0000313" key="1">
    <source>
        <dbReference type="EMBL" id="EIJ77971.1"/>
    </source>
</evidence>
<reference evidence="1 2" key="1">
    <citation type="journal article" date="2012" name="Appl. Environ. Microbiol.">
        <title>Genome Sequence of Thermotolerant Bacillus methanolicus: Features and Regulation Related to Methylotrophy and Production of L-Lysine and L-Glutamate from Methanol.</title>
        <authorList>
            <person name="Heggeset T.M."/>
            <person name="Krog A."/>
            <person name="Balzer S."/>
            <person name="Wentzel A."/>
            <person name="Ellingsen T.E."/>
            <person name="Brautaset T."/>
        </authorList>
    </citation>
    <scope>NUCLEOTIDE SEQUENCE [LARGE SCALE GENOMIC DNA]</scope>
    <source>
        <strain evidence="1 2">PB1</strain>
    </source>
</reference>
<organism evidence="1 2">
    <name type="scientific">Bacillus methanolicus PB1</name>
    <dbReference type="NCBI Taxonomy" id="997296"/>
    <lineage>
        <taxon>Bacteria</taxon>
        <taxon>Bacillati</taxon>
        <taxon>Bacillota</taxon>
        <taxon>Bacilli</taxon>
        <taxon>Bacillales</taxon>
        <taxon>Bacillaceae</taxon>
        <taxon>Bacillus</taxon>
    </lineage>
</organism>
<dbReference type="EMBL" id="AFEU01000003">
    <property type="protein sequence ID" value="EIJ77971.1"/>
    <property type="molecule type" value="Genomic_DNA"/>
</dbReference>
<name>I3DUQ0_BACMT</name>
<comment type="caution">
    <text evidence="1">The sequence shown here is derived from an EMBL/GenBank/DDBJ whole genome shotgun (WGS) entry which is preliminary data.</text>
</comment>